<keyword evidence="1" id="KW-1133">Transmembrane helix</keyword>
<feature type="transmembrane region" description="Helical" evidence="1">
    <location>
        <begin position="102"/>
        <end position="124"/>
    </location>
</feature>
<evidence type="ECO:0000256" key="1">
    <source>
        <dbReference type="SAM" id="Phobius"/>
    </source>
</evidence>
<feature type="transmembrane region" description="Helical" evidence="1">
    <location>
        <begin position="6"/>
        <end position="28"/>
    </location>
</feature>
<organism evidence="2 3">
    <name type="scientific">Shewanella salipaludis</name>
    <dbReference type="NCBI Taxonomy" id="2723052"/>
    <lineage>
        <taxon>Bacteria</taxon>
        <taxon>Pseudomonadati</taxon>
        <taxon>Pseudomonadota</taxon>
        <taxon>Gammaproteobacteria</taxon>
        <taxon>Alteromonadales</taxon>
        <taxon>Shewanellaceae</taxon>
        <taxon>Shewanella</taxon>
    </lineage>
</organism>
<name>A0A972FUD0_9GAMM</name>
<dbReference type="EMBL" id="JAAXYH010000011">
    <property type="protein sequence ID" value="NMH66348.1"/>
    <property type="molecule type" value="Genomic_DNA"/>
</dbReference>
<dbReference type="GO" id="GO:0005886">
    <property type="term" value="C:plasma membrane"/>
    <property type="evidence" value="ECO:0007669"/>
    <property type="project" value="TreeGrafter"/>
</dbReference>
<gene>
    <name evidence="2" type="ORF">HC757_14385</name>
</gene>
<dbReference type="Pfam" id="PF04657">
    <property type="entry name" value="DMT_YdcZ"/>
    <property type="match status" value="1"/>
</dbReference>
<dbReference type="RefSeq" id="WP_169565074.1">
    <property type="nucleotide sequence ID" value="NZ_JAAXYH010000011.1"/>
</dbReference>
<accession>A0A972FUD0</accession>
<keyword evidence="3" id="KW-1185">Reference proteome</keyword>
<feature type="transmembrane region" description="Helical" evidence="1">
    <location>
        <begin position="40"/>
        <end position="63"/>
    </location>
</feature>
<evidence type="ECO:0000313" key="3">
    <source>
        <dbReference type="Proteomes" id="UP000737113"/>
    </source>
</evidence>
<protein>
    <submittedName>
        <fullName evidence="2">EamA-like transporter family protein</fullName>
    </submittedName>
</protein>
<dbReference type="AlphaFoldDB" id="A0A972FUD0"/>
<dbReference type="Proteomes" id="UP000737113">
    <property type="component" value="Unassembled WGS sequence"/>
</dbReference>
<dbReference type="PANTHER" id="PTHR34821">
    <property type="entry name" value="INNER MEMBRANE PROTEIN YDCZ"/>
    <property type="match status" value="1"/>
</dbReference>
<dbReference type="PANTHER" id="PTHR34821:SF2">
    <property type="entry name" value="INNER MEMBRANE PROTEIN YDCZ"/>
    <property type="match status" value="1"/>
</dbReference>
<evidence type="ECO:0000313" key="2">
    <source>
        <dbReference type="EMBL" id="NMH66348.1"/>
    </source>
</evidence>
<feature type="transmembrane region" description="Helical" evidence="1">
    <location>
        <begin position="75"/>
        <end position="95"/>
    </location>
</feature>
<reference evidence="2" key="1">
    <citation type="submission" date="2020-04" db="EMBL/GenBank/DDBJ databases">
        <title>Description of Shewanella salipaludis sp. nov., isolated from a salt marsh.</title>
        <authorList>
            <person name="Park S."/>
            <person name="Yoon J.-H."/>
        </authorList>
    </citation>
    <scope>NUCLEOTIDE SEQUENCE</scope>
    <source>
        <strain evidence="2">SHSM-M6</strain>
    </source>
</reference>
<keyword evidence="1" id="KW-0472">Membrane</keyword>
<sequence length="127" mass="13101">MAASVGMALVMGLVMIAAGMGIPVMAALNGGLGLRLGNPVAASSLLLSLALLVSLVFTLGRPLPAAAQFAATPPHYFMGGFFVAFYILSITWIAPKIGIGNAIFLVLCGQIAASALIDLHHYFWTPS</sequence>
<comment type="caution">
    <text evidence="2">The sequence shown here is derived from an EMBL/GenBank/DDBJ whole genome shotgun (WGS) entry which is preliminary data.</text>
</comment>
<proteinExistence type="predicted"/>
<keyword evidence="1" id="KW-0812">Transmembrane</keyword>
<dbReference type="InterPro" id="IPR006750">
    <property type="entry name" value="YdcZ"/>
</dbReference>